<keyword evidence="1" id="KW-1133">Transmembrane helix</keyword>
<keyword evidence="3" id="KW-1185">Reference proteome</keyword>
<evidence type="ECO:0000313" key="2">
    <source>
        <dbReference type="EMBL" id="QDR81584.1"/>
    </source>
</evidence>
<evidence type="ECO:0000256" key="1">
    <source>
        <dbReference type="SAM" id="Phobius"/>
    </source>
</evidence>
<accession>A0A517DW48</accession>
<dbReference type="EMBL" id="CP036259">
    <property type="protein sequence ID" value="QDR81584.1"/>
    <property type="molecule type" value="Genomic_DNA"/>
</dbReference>
<protein>
    <submittedName>
        <fullName evidence="2">Uncharacterized protein</fullName>
    </submittedName>
</protein>
<dbReference type="Proteomes" id="UP000320776">
    <property type="component" value="Chromosome"/>
</dbReference>
<dbReference type="KEGG" id="sted:SPTER_29720"/>
<proteinExistence type="predicted"/>
<keyword evidence="1" id="KW-0472">Membrane</keyword>
<dbReference type="AlphaFoldDB" id="A0A517DW48"/>
<gene>
    <name evidence="2" type="ORF">SPTER_29720</name>
</gene>
<organism evidence="2 3">
    <name type="scientific">Sporomusa termitida</name>
    <dbReference type="NCBI Taxonomy" id="2377"/>
    <lineage>
        <taxon>Bacteria</taxon>
        <taxon>Bacillati</taxon>
        <taxon>Bacillota</taxon>
        <taxon>Negativicutes</taxon>
        <taxon>Selenomonadales</taxon>
        <taxon>Sporomusaceae</taxon>
        <taxon>Sporomusa</taxon>
    </lineage>
</organism>
<sequence>MSWTSLIGISVVGFIIIDQFYTAVNIRMLIIAAIILSMVWLDFKRLLIRLYIRLLRVIRYIFTPSKYYKK</sequence>
<reference evidence="2 3" key="1">
    <citation type="submission" date="2019-02" db="EMBL/GenBank/DDBJ databases">
        <title>Closed genome of Sporomusa termitida DSM 4440.</title>
        <authorList>
            <person name="Poehlein A."/>
            <person name="Daniel R."/>
        </authorList>
    </citation>
    <scope>NUCLEOTIDE SEQUENCE [LARGE SCALE GENOMIC DNA]</scope>
    <source>
        <strain evidence="2 3">DSM 4440</strain>
    </source>
</reference>
<name>A0A517DW48_9FIRM</name>
<evidence type="ECO:0000313" key="3">
    <source>
        <dbReference type="Proteomes" id="UP000320776"/>
    </source>
</evidence>
<keyword evidence="1" id="KW-0812">Transmembrane</keyword>
<feature type="transmembrane region" description="Helical" evidence="1">
    <location>
        <begin position="20"/>
        <end position="43"/>
    </location>
</feature>